<dbReference type="EMBL" id="AP019309">
    <property type="protein sequence ID" value="BBH27071.1"/>
    <property type="molecule type" value="Genomic_DNA"/>
</dbReference>
<name>A0A3G9JM33_9FIRM</name>
<accession>A0A3G9JM33</accession>
<dbReference type="AlphaFoldDB" id="A0A3G9JM33"/>
<sequence>MASSPRDLDQAFAKYAKHCDKNEYVQIGECYLEGVAVEQNTERALSYLKEVAKRKVPRAMALLGEIYLFGHYVEKDLEQAIDLLHFAAKYEEPRALILLSRCYQLGLGSEQD</sequence>
<dbReference type="PANTHER" id="PTHR43628">
    <property type="entry name" value="ACTIVATOR OF C KINASE PROTEIN 1-RELATED"/>
    <property type="match status" value="1"/>
</dbReference>
<organism evidence="1 2">
    <name type="scientific">Intestinibaculum porci</name>
    <dbReference type="NCBI Taxonomy" id="2487118"/>
    <lineage>
        <taxon>Bacteria</taxon>
        <taxon>Bacillati</taxon>
        <taxon>Bacillota</taxon>
        <taxon>Erysipelotrichia</taxon>
        <taxon>Erysipelotrichales</taxon>
        <taxon>Erysipelotrichaceae</taxon>
        <taxon>Intestinibaculum</taxon>
    </lineage>
</organism>
<gene>
    <name evidence="1" type="ORF">SG0102_20050</name>
</gene>
<dbReference type="Pfam" id="PF08238">
    <property type="entry name" value="Sel1"/>
    <property type="match status" value="3"/>
</dbReference>
<dbReference type="InterPro" id="IPR006597">
    <property type="entry name" value="Sel1-like"/>
</dbReference>
<protein>
    <submittedName>
        <fullName evidence="1">Uncharacterized protein</fullName>
    </submittedName>
</protein>
<dbReference type="Proteomes" id="UP000268059">
    <property type="component" value="Chromosome"/>
</dbReference>
<evidence type="ECO:0000313" key="1">
    <source>
        <dbReference type="EMBL" id="BBH27071.1"/>
    </source>
</evidence>
<dbReference type="RefSeq" id="WP_125119840.1">
    <property type="nucleotide sequence ID" value="NZ_AP019309.1"/>
</dbReference>
<dbReference type="OrthoDB" id="7056571at2"/>
<keyword evidence="2" id="KW-1185">Reference proteome</keyword>
<dbReference type="SMART" id="SM00671">
    <property type="entry name" value="SEL1"/>
    <property type="match status" value="2"/>
</dbReference>
<dbReference type="KEGG" id="ebm:SG0102_20050"/>
<dbReference type="InterPro" id="IPR011990">
    <property type="entry name" value="TPR-like_helical_dom_sf"/>
</dbReference>
<dbReference type="InterPro" id="IPR052945">
    <property type="entry name" value="Mitotic_Regulator"/>
</dbReference>
<reference evidence="1 2" key="1">
    <citation type="submission" date="2018-11" db="EMBL/GenBank/DDBJ databases">
        <title>Novel Erysipelotrichaceae bacterium isolated from small intestine of a swine.</title>
        <authorList>
            <person name="Kim J.S."/>
            <person name="Choe H."/>
            <person name="Lee Y.R."/>
            <person name="Kim K.M."/>
            <person name="Park D.S."/>
        </authorList>
    </citation>
    <scope>NUCLEOTIDE SEQUENCE [LARGE SCALE GENOMIC DNA]</scope>
    <source>
        <strain evidence="1 2">SG0102</strain>
    </source>
</reference>
<dbReference type="Gene3D" id="1.25.40.10">
    <property type="entry name" value="Tetratricopeptide repeat domain"/>
    <property type="match status" value="1"/>
</dbReference>
<evidence type="ECO:0000313" key="2">
    <source>
        <dbReference type="Proteomes" id="UP000268059"/>
    </source>
</evidence>
<dbReference type="InParanoid" id="A0A3G9JM33"/>
<proteinExistence type="predicted"/>
<dbReference type="PANTHER" id="PTHR43628:SF1">
    <property type="entry name" value="CHITIN SYNTHASE REGULATORY FACTOR 2-RELATED"/>
    <property type="match status" value="1"/>
</dbReference>
<dbReference type="SUPFAM" id="SSF81901">
    <property type="entry name" value="HCP-like"/>
    <property type="match status" value="1"/>
</dbReference>